<gene>
    <name evidence="4" type="ORF">P4G45_03085</name>
    <name evidence="5" type="ORF">P8936_03050</name>
</gene>
<reference evidence="4" key="1">
    <citation type="submission" date="2023-03" db="EMBL/GenBank/DDBJ databases">
        <title>Edaphobacter sp.</title>
        <authorList>
            <person name="Huber K.J."/>
            <person name="Papendorf J."/>
            <person name="Pilke C."/>
            <person name="Bunk B."/>
            <person name="Sproeer C."/>
            <person name="Pester M."/>
        </authorList>
    </citation>
    <scope>NUCLEOTIDE SEQUENCE</scope>
    <source>
        <strain evidence="4">DSM 109919</strain>
        <strain evidence="5">DSM 109920</strain>
    </source>
</reference>
<dbReference type="RefSeq" id="WP_348268216.1">
    <property type="nucleotide sequence ID" value="NZ_CP121194.1"/>
</dbReference>
<dbReference type="GO" id="GO:0003885">
    <property type="term" value="F:D-arabinono-1,4-lactone oxidase activity"/>
    <property type="evidence" value="ECO:0007669"/>
    <property type="project" value="InterPro"/>
</dbReference>
<evidence type="ECO:0000256" key="1">
    <source>
        <dbReference type="ARBA" id="ARBA00022827"/>
    </source>
</evidence>
<dbReference type="InterPro" id="IPR016169">
    <property type="entry name" value="FAD-bd_PCMH_sub2"/>
</dbReference>
<dbReference type="PANTHER" id="PTHR43762">
    <property type="entry name" value="L-GULONOLACTONE OXIDASE"/>
    <property type="match status" value="1"/>
</dbReference>
<dbReference type="AlphaFoldDB" id="A0AAU7D047"/>
<dbReference type="InterPro" id="IPR016166">
    <property type="entry name" value="FAD-bd_PCMH"/>
</dbReference>
<dbReference type="Gene3D" id="1.10.45.10">
    <property type="entry name" value="Vanillyl-alcohol Oxidase, Chain A, domain 4"/>
    <property type="match status" value="1"/>
</dbReference>
<accession>A0AAU7D047</accession>
<accession>A0AAU7D8Q9</accession>
<evidence type="ECO:0000259" key="3">
    <source>
        <dbReference type="PROSITE" id="PS51387"/>
    </source>
</evidence>
<protein>
    <submittedName>
        <fullName evidence="4">FAD-binding protein</fullName>
    </submittedName>
</protein>
<keyword evidence="1" id="KW-0274">FAD</keyword>
<dbReference type="InterPro" id="IPR016167">
    <property type="entry name" value="FAD-bd_PCMH_sub1"/>
</dbReference>
<keyword evidence="2" id="KW-0560">Oxidoreductase</keyword>
<dbReference type="PANTHER" id="PTHR43762:SF1">
    <property type="entry name" value="D-ARABINONO-1,4-LACTONE OXIDASE"/>
    <property type="match status" value="1"/>
</dbReference>
<sequence>MNKREFLKSTGAIITGTMLSRIAPAEQTAHSEAPAAAHRTNWSGNLQYHTDHLLQPTTVEETQQAVKSCTKLRALGARHSFNTIADSNFNQISVKALQNMSVDAKARTVTVGGGVTYGQLAPYIDAQGFAVHNLASLPHVSVAGACATATHGSGNKNGNLSTSVAAMEIVTADGNIVHISREKDGDQILGAAVALGGLGVVTATTLDVIPTFQMAQVVYENLSFDQLEHNLEAIFGSGYSVSLFTDWQKNRATQVWIKSRLAPGGKADMPAEFYGATLAKQKLHPITGASAVNCTEQQGIPGPWYERMPHFRMNFTPSSGNELQSEYFVPRHKGYAAIRAVEELRDHITPHLFVTEFRTIASDNIWMSTCHNRDSMTIHFTWKPDWPSVKKVLPLIEAKLAPFDARPHWAKMFTMQPSHIQHLYEKLPDYQAMLKHYDPNGKFRNDFLNTNLFGA</sequence>
<dbReference type="Pfam" id="PF04030">
    <property type="entry name" value="ALO"/>
    <property type="match status" value="1"/>
</dbReference>
<dbReference type="Gene3D" id="3.30.43.10">
    <property type="entry name" value="Uridine Diphospho-n-acetylenolpyruvylglucosamine Reductase, domain 2"/>
    <property type="match status" value="1"/>
</dbReference>
<dbReference type="GO" id="GO:0016020">
    <property type="term" value="C:membrane"/>
    <property type="evidence" value="ECO:0007669"/>
    <property type="project" value="InterPro"/>
</dbReference>
<dbReference type="GO" id="GO:0071949">
    <property type="term" value="F:FAD binding"/>
    <property type="evidence" value="ECO:0007669"/>
    <property type="project" value="InterPro"/>
</dbReference>
<evidence type="ECO:0000313" key="5">
    <source>
        <dbReference type="EMBL" id="XBH14153.1"/>
    </source>
</evidence>
<dbReference type="InterPro" id="IPR010031">
    <property type="entry name" value="FAD_lactone_oxidase-like"/>
</dbReference>
<evidence type="ECO:0000256" key="2">
    <source>
        <dbReference type="ARBA" id="ARBA00023002"/>
    </source>
</evidence>
<dbReference type="SUPFAM" id="SSF56176">
    <property type="entry name" value="FAD-binding/transporter-associated domain-like"/>
    <property type="match status" value="1"/>
</dbReference>
<dbReference type="PROSITE" id="PS51387">
    <property type="entry name" value="FAD_PCMH"/>
    <property type="match status" value="1"/>
</dbReference>
<dbReference type="InterPro" id="IPR036318">
    <property type="entry name" value="FAD-bd_PCMH-like_sf"/>
</dbReference>
<dbReference type="Gene3D" id="3.30.70.2520">
    <property type="match status" value="1"/>
</dbReference>
<proteinExistence type="predicted"/>
<dbReference type="InterPro" id="IPR007173">
    <property type="entry name" value="ALO_C"/>
</dbReference>
<dbReference type="InterPro" id="IPR006094">
    <property type="entry name" value="Oxid_FAD_bind_N"/>
</dbReference>
<dbReference type="Gene3D" id="3.30.70.2530">
    <property type="match status" value="1"/>
</dbReference>
<dbReference type="GO" id="GO:0080049">
    <property type="term" value="F:L-gulono-1,4-lactone dehydrogenase activity"/>
    <property type="evidence" value="ECO:0007669"/>
    <property type="project" value="TreeGrafter"/>
</dbReference>
<organism evidence="4">
    <name type="scientific">Edaphobacter paludis</name>
    <dbReference type="NCBI Taxonomy" id="3035702"/>
    <lineage>
        <taxon>Bacteria</taxon>
        <taxon>Pseudomonadati</taxon>
        <taxon>Acidobacteriota</taxon>
        <taxon>Terriglobia</taxon>
        <taxon>Terriglobales</taxon>
        <taxon>Acidobacteriaceae</taxon>
        <taxon>Edaphobacter</taxon>
    </lineage>
</organism>
<evidence type="ECO:0000313" key="4">
    <source>
        <dbReference type="EMBL" id="XBH10725.1"/>
    </source>
</evidence>
<dbReference type="Gene3D" id="3.30.465.10">
    <property type="match status" value="1"/>
</dbReference>
<dbReference type="InterPro" id="IPR016171">
    <property type="entry name" value="Vanillyl_alc_oxidase_C-sub2"/>
</dbReference>
<dbReference type="KEGG" id="epl:P4G45_03085"/>
<feature type="domain" description="FAD-binding PCMH-type" evidence="3">
    <location>
        <begin position="46"/>
        <end position="211"/>
    </location>
</feature>
<keyword evidence="1" id="KW-0285">Flavoprotein</keyword>
<dbReference type="Pfam" id="PF01565">
    <property type="entry name" value="FAD_binding_4"/>
    <property type="match status" value="1"/>
</dbReference>
<dbReference type="PIRSF" id="PIRSF000136">
    <property type="entry name" value="LGO_GLO"/>
    <property type="match status" value="1"/>
</dbReference>
<dbReference type="EMBL" id="CP121194">
    <property type="protein sequence ID" value="XBH10725.1"/>
    <property type="molecule type" value="Genomic_DNA"/>
</dbReference>
<dbReference type="EMBL" id="CP121195">
    <property type="protein sequence ID" value="XBH14153.1"/>
    <property type="molecule type" value="Genomic_DNA"/>
</dbReference>
<name>A0AAU7D047_9BACT</name>